<comment type="caution">
    <text evidence="1">The sequence shown here is derived from an EMBL/GenBank/DDBJ whole genome shotgun (WGS) entry which is preliminary data.</text>
</comment>
<name>A0A219ANJ6_METCM</name>
<dbReference type="Proteomes" id="UP000078397">
    <property type="component" value="Unassembled WGS sequence"/>
</dbReference>
<keyword evidence="2" id="KW-1185">Reference proteome</keyword>
<gene>
    <name evidence="1" type="ORF">VFPPC_18370</name>
</gene>
<dbReference type="AlphaFoldDB" id="A0A219ANJ6"/>
<accession>A0A219ANJ6</accession>
<organism evidence="1 2">
    <name type="scientific">Pochonia chlamydosporia 170</name>
    <dbReference type="NCBI Taxonomy" id="1380566"/>
    <lineage>
        <taxon>Eukaryota</taxon>
        <taxon>Fungi</taxon>
        <taxon>Dikarya</taxon>
        <taxon>Ascomycota</taxon>
        <taxon>Pezizomycotina</taxon>
        <taxon>Sordariomycetes</taxon>
        <taxon>Hypocreomycetidae</taxon>
        <taxon>Hypocreales</taxon>
        <taxon>Clavicipitaceae</taxon>
        <taxon>Pochonia</taxon>
    </lineage>
</organism>
<dbReference type="KEGG" id="pchm:VFPPC_18370"/>
<proteinExistence type="predicted"/>
<evidence type="ECO:0000313" key="2">
    <source>
        <dbReference type="Proteomes" id="UP000078397"/>
    </source>
</evidence>
<reference evidence="1 2" key="1">
    <citation type="journal article" date="2016" name="PLoS Pathog.">
        <title>Biosynthesis of antibiotic leucinostatins in bio-control fungus Purpureocillium lilacinum and their inhibition on phytophthora revealed by genome mining.</title>
        <authorList>
            <person name="Wang G."/>
            <person name="Liu Z."/>
            <person name="Lin R."/>
            <person name="Li E."/>
            <person name="Mao Z."/>
            <person name="Ling J."/>
            <person name="Yang Y."/>
            <person name="Yin W.B."/>
            <person name="Xie B."/>
        </authorList>
    </citation>
    <scope>NUCLEOTIDE SEQUENCE [LARGE SCALE GENOMIC DNA]</scope>
    <source>
        <strain evidence="1">170</strain>
    </source>
</reference>
<dbReference type="EMBL" id="LSBJ02000016">
    <property type="protein sequence ID" value="OWT42420.1"/>
    <property type="molecule type" value="Genomic_DNA"/>
</dbReference>
<evidence type="ECO:0000313" key="1">
    <source>
        <dbReference type="EMBL" id="OWT42420.1"/>
    </source>
</evidence>
<dbReference type="RefSeq" id="XP_022284944.1">
    <property type="nucleotide sequence ID" value="XM_022429991.1"/>
</dbReference>
<protein>
    <submittedName>
        <fullName evidence="1">Uncharacterized protein</fullName>
    </submittedName>
</protein>
<sequence length="150" mass="16693">MSTSAPKISTKYIDDVEPRLKTRGTLKLMSVSWPYMPIASGNFPWASKLSVLVCQHDHCMAGRTQSSEGSLALGNRATVQKKDAEFGFIGETDGHASCCREAPIHYDWYDVNIAEKSSQCPVLKWLILKGACWPRSSGSTQEVDKHSRTW</sequence>
<dbReference type="GeneID" id="33937170"/>